<dbReference type="InterPro" id="IPR054567">
    <property type="entry name" value="NNH7"/>
</dbReference>
<evidence type="ECO:0000313" key="2">
    <source>
        <dbReference type="EMBL" id="SDT44226.1"/>
    </source>
</evidence>
<protein>
    <recommendedName>
        <fullName evidence="1">NACHT N-terminal Helical domain-containing protein</fullName>
    </recommendedName>
</protein>
<proteinExistence type="predicted"/>
<dbReference type="Proteomes" id="UP000198688">
    <property type="component" value="Chromosome I"/>
</dbReference>
<dbReference type="Pfam" id="PF22738">
    <property type="entry name" value="NNH7"/>
    <property type="match status" value="1"/>
</dbReference>
<evidence type="ECO:0000313" key="3">
    <source>
        <dbReference type="Proteomes" id="UP000198688"/>
    </source>
</evidence>
<dbReference type="AlphaFoldDB" id="A0A1H2AFF3"/>
<dbReference type="InterPro" id="IPR027417">
    <property type="entry name" value="P-loop_NTPase"/>
</dbReference>
<dbReference type="Gene3D" id="3.40.50.300">
    <property type="entry name" value="P-loop containing nucleotide triphosphate hydrolases"/>
    <property type="match status" value="1"/>
</dbReference>
<dbReference type="RefSeq" id="WP_092545869.1">
    <property type="nucleotide sequence ID" value="NZ_BOMJ01000055.1"/>
</dbReference>
<dbReference type="STRING" id="113562.SAMN04489716_3810"/>
<accession>A0A1H2AFF3</accession>
<feature type="domain" description="NACHT N-terminal Helical" evidence="1">
    <location>
        <begin position="3"/>
        <end position="224"/>
    </location>
</feature>
<name>A0A1H2AFF3_9ACTN</name>
<dbReference type="SUPFAM" id="SSF52540">
    <property type="entry name" value="P-loop containing nucleoside triphosphate hydrolases"/>
    <property type="match status" value="1"/>
</dbReference>
<dbReference type="OrthoDB" id="419933at2"/>
<gene>
    <name evidence="2" type="ORF">SAMN04489716_3810</name>
</gene>
<dbReference type="EMBL" id="LT629758">
    <property type="protein sequence ID" value="SDT44226.1"/>
    <property type="molecule type" value="Genomic_DNA"/>
</dbReference>
<sequence>MPRSLSYADAARLLGGQHSRIVTALEKSAGWLMLGTVPGAGEVLSWFDAKGELVRLSHDLVRDLSERRSGLSRYDRTERLEAAHTVIAVAAFFEALDDADLPSRFSELIPTRPERLTLAGGGAVTLEEQLMESLRSIGDLLPNPQRSPEKFLQLLHLRYAELGSRVKWFTRGLAHWERLPATDQERFDALLEALPERACRRYEESFRRLVAEFPEVACWAGAREHRATRAALADMEELLQRISSGRLPDERRQSLAAANRAELNRRVAESGEVPDGIRMPSLGEAYVPPRFRASNVLTSDRISAESWWAGLPARADLEDFLIGHLTSPQAVRAPLLVLGQPGSGKSVLTRVLAARLPAADFMPVRVVLRDVPTADELQLQIEHAIRLTTGERIEWPALARSAGGALPVVILDGFDELLQAVGVTQTDYLLKVARFQEREAELNRPLAVVVTTRTAVADRARPPEGTVAIRLDPFDDGQVTTWLDIWNQVNAANFAAQQLRPLPAKTVLAHRALAEQPLLLLMLALYDTNANTLQKAENNLQAHELYEELLRSFATREILKHRPGLSARERQTAVESELRRLSVVAFAMFNRAALWVTEADLDRDLAALPFGGPQHHSAGTDLRTPLGAAELTLGRFFFIHQARASQDQENLLTYEFLHATFAEYFVARLTWQVVNDVAARQSASMMSFDTGPADDDLLRVLLSFEPLSLRAPVMEFLHSLVESADETVRDGIRKVALRLYRSVNHTPPTARFADYRPQRLSEPARYATYAANLLLISLCTGVVHGRELYPEQRDPVDSWHAQALLWRSQLSTDGWTSLVYTATLERIGSGPDRDIRLGTHLDLLSWDIDPAWTFSLDPQAGGTPFIPSDLDYLAVRRKAHFQCGVLDDMIHHAIGQVPPRPGAAVDHFALDGNSRYLSTMAAMLRITTAREDVDYMAAADFAGKAFQPWDVGEYTDFVRVLLTRLSTDTAVDAATAMGVLRRIADQSNATNGVFDSFLQVVLRFLGQDRNWDRGLVAVLNWVAATNDPFVDPVLLIDAEVRAFELDLLTSRPPGANVRLLDKIRYIRPDLVVRYQRLLQELQA</sequence>
<organism evidence="2 3">
    <name type="scientific">Actinoplanes derwentensis</name>
    <dbReference type="NCBI Taxonomy" id="113562"/>
    <lineage>
        <taxon>Bacteria</taxon>
        <taxon>Bacillati</taxon>
        <taxon>Actinomycetota</taxon>
        <taxon>Actinomycetes</taxon>
        <taxon>Micromonosporales</taxon>
        <taxon>Micromonosporaceae</taxon>
        <taxon>Actinoplanes</taxon>
    </lineage>
</organism>
<evidence type="ECO:0000259" key="1">
    <source>
        <dbReference type="Pfam" id="PF22738"/>
    </source>
</evidence>
<keyword evidence="3" id="KW-1185">Reference proteome</keyword>
<reference evidence="2 3" key="1">
    <citation type="submission" date="2016-10" db="EMBL/GenBank/DDBJ databases">
        <authorList>
            <person name="de Groot N.N."/>
        </authorList>
    </citation>
    <scope>NUCLEOTIDE SEQUENCE [LARGE SCALE GENOMIC DNA]</scope>
    <source>
        <strain evidence="2 3">DSM 43941</strain>
    </source>
</reference>